<dbReference type="GO" id="GO:0015074">
    <property type="term" value="P:DNA integration"/>
    <property type="evidence" value="ECO:0007669"/>
    <property type="project" value="UniProtKB-KW"/>
</dbReference>
<dbReference type="PROSITE" id="PS51737">
    <property type="entry name" value="RECOMBINASE_DNA_BIND"/>
    <property type="match status" value="1"/>
</dbReference>
<dbReference type="RefSeq" id="WP_119151761.1">
    <property type="nucleotide sequence ID" value="NZ_JBHSOV010000040.1"/>
</dbReference>
<keyword evidence="3" id="KW-0233">DNA recombination</keyword>
<dbReference type="Gene3D" id="3.90.1750.20">
    <property type="entry name" value="Putative Large Serine Recombinase, Chain B, Domain 2"/>
    <property type="match status" value="1"/>
</dbReference>
<accession>A0A398CKU7</accession>
<dbReference type="PANTHER" id="PTHR30461">
    <property type="entry name" value="DNA-INVERTASE FROM LAMBDOID PROPHAGE"/>
    <property type="match status" value="1"/>
</dbReference>
<comment type="caution">
    <text evidence="8">The sequence shown here is derived from an EMBL/GenBank/DDBJ whole genome shotgun (WGS) entry which is preliminary data.</text>
</comment>
<protein>
    <submittedName>
        <fullName evidence="8">Recombinase family protein</fullName>
    </submittedName>
</protein>
<dbReference type="InterPro" id="IPR038109">
    <property type="entry name" value="DNA_bind_recomb_sf"/>
</dbReference>
<evidence type="ECO:0000256" key="5">
    <source>
        <dbReference type="PROSITE-ProRule" id="PRU10137"/>
    </source>
</evidence>
<keyword evidence="2" id="KW-0238">DNA-binding</keyword>
<keyword evidence="9" id="KW-1185">Reference proteome</keyword>
<dbReference type="Proteomes" id="UP000266340">
    <property type="component" value="Unassembled WGS sequence"/>
</dbReference>
<evidence type="ECO:0000256" key="3">
    <source>
        <dbReference type="ARBA" id="ARBA00023172"/>
    </source>
</evidence>
<evidence type="ECO:0000259" key="6">
    <source>
        <dbReference type="PROSITE" id="PS51736"/>
    </source>
</evidence>
<dbReference type="GO" id="GO:0003677">
    <property type="term" value="F:DNA binding"/>
    <property type="evidence" value="ECO:0007669"/>
    <property type="project" value="UniProtKB-KW"/>
</dbReference>
<dbReference type="PANTHER" id="PTHR30461:SF23">
    <property type="entry name" value="DNA RECOMBINASE-RELATED"/>
    <property type="match status" value="1"/>
</dbReference>
<evidence type="ECO:0000259" key="7">
    <source>
        <dbReference type="PROSITE" id="PS51737"/>
    </source>
</evidence>
<dbReference type="PROSITE" id="PS00397">
    <property type="entry name" value="RECOMBINASES_1"/>
    <property type="match status" value="1"/>
</dbReference>
<dbReference type="InterPro" id="IPR011109">
    <property type="entry name" value="DNA_bind_recombinase_dom"/>
</dbReference>
<feature type="domain" description="Resolvase/invertase-type recombinase catalytic" evidence="6">
    <location>
        <begin position="12"/>
        <end position="161"/>
    </location>
</feature>
<dbReference type="Pfam" id="PF00239">
    <property type="entry name" value="Resolvase"/>
    <property type="match status" value="1"/>
</dbReference>
<dbReference type="Pfam" id="PF13408">
    <property type="entry name" value="Zn_ribbon_recom"/>
    <property type="match status" value="1"/>
</dbReference>
<evidence type="ECO:0000313" key="9">
    <source>
        <dbReference type="Proteomes" id="UP000266340"/>
    </source>
</evidence>
<feature type="domain" description="Recombinase" evidence="7">
    <location>
        <begin position="168"/>
        <end position="297"/>
    </location>
</feature>
<dbReference type="InterPro" id="IPR006118">
    <property type="entry name" value="Recombinase_CS"/>
</dbReference>
<evidence type="ECO:0000256" key="2">
    <source>
        <dbReference type="ARBA" id="ARBA00023125"/>
    </source>
</evidence>
<dbReference type="InterPro" id="IPR025827">
    <property type="entry name" value="Zn_ribbon_recom_dom"/>
</dbReference>
<proteinExistence type="predicted"/>
<keyword evidence="1" id="KW-0229">DNA integration</keyword>
<gene>
    <name evidence="8" type="ORF">D3H35_24450</name>
</gene>
<feature type="active site" description="O-(5'-phospho-DNA)-serine intermediate" evidence="4 5">
    <location>
        <position position="20"/>
    </location>
</feature>
<name>A0A398CKU7_9BACL</name>
<evidence type="ECO:0000313" key="8">
    <source>
        <dbReference type="EMBL" id="RIE01508.1"/>
    </source>
</evidence>
<dbReference type="InterPro" id="IPR050639">
    <property type="entry name" value="SSR_resolvase"/>
</dbReference>
<dbReference type="OrthoDB" id="9811097at2"/>
<evidence type="ECO:0000256" key="4">
    <source>
        <dbReference type="PIRSR" id="PIRSR606118-50"/>
    </source>
</evidence>
<organism evidence="8 9">
    <name type="scientific">Cohnella faecalis</name>
    <dbReference type="NCBI Taxonomy" id="2315694"/>
    <lineage>
        <taxon>Bacteria</taxon>
        <taxon>Bacillati</taxon>
        <taxon>Bacillota</taxon>
        <taxon>Bacilli</taxon>
        <taxon>Bacillales</taxon>
        <taxon>Paenibacillaceae</taxon>
        <taxon>Cohnella</taxon>
    </lineage>
</organism>
<dbReference type="InterPro" id="IPR036162">
    <property type="entry name" value="Resolvase-like_N_sf"/>
</dbReference>
<dbReference type="AlphaFoldDB" id="A0A398CKU7"/>
<dbReference type="CDD" id="cd03768">
    <property type="entry name" value="SR_ResInv"/>
    <property type="match status" value="1"/>
</dbReference>
<dbReference type="GO" id="GO:0000150">
    <property type="term" value="F:DNA strand exchange activity"/>
    <property type="evidence" value="ECO:0007669"/>
    <property type="project" value="InterPro"/>
</dbReference>
<dbReference type="SMART" id="SM00857">
    <property type="entry name" value="Resolvase"/>
    <property type="match status" value="1"/>
</dbReference>
<dbReference type="EMBL" id="QXJM01000040">
    <property type="protein sequence ID" value="RIE01508.1"/>
    <property type="molecule type" value="Genomic_DNA"/>
</dbReference>
<dbReference type="PROSITE" id="PS51736">
    <property type="entry name" value="RECOMBINASES_3"/>
    <property type="match status" value="1"/>
</dbReference>
<dbReference type="Pfam" id="PF07508">
    <property type="entry name" value="Recombinase"/>
    <property type="match status" value="1"/>
</dbReference>
<sequence length="558" mass="63441">MLSANESNSPVAAALYIRVSTTEQAELGYSIVAQEQALRQYCEATNKVVYEVYCDRGITGTSIEKRFALKRLLNDAKKGLFQEVLVWKVNRMARVNLDLLKIVDELSRHDVGFRSITESHVDTTTKHGVFNLHMMGAFSELDRNTILENAQMGLKQRARTGKHNTRAPLGYQVAILSLSGRKRNTRIEVVPEEAAIVRRIFEQFASGRGLRSIANSLNRDGHRTKKGNAFTICAVGDILDNAFYVGKIIYLKYLDWNKKRRKGKNTNPIIADGQHDPIISEELWDKVRFLRQQKSVVSEKRFHGDLLLTGLLRCPVCGSAMTGSRTNNKDKHGNLITRFYYSCSKMRSSGAVVCKANSIRKQDAEDYLFARLKEVLAKPHILRGIVRGINDRKVNSVRPLQEELAAVCSGIEEINAKKNRLVELCELDDFDRLFVTERIKNLDSDLYQLHARRADIANMLTGDYTEPVSYETVRSLLGRFEHLLRYSNRDQRKTLLHLIISKITLTSDKKVDKIEMIFDEMTEQHFLSAAPSSAIAEEGAFLFERKVPDLTNRLTITI</sequence>
<reference evidence="8 9" key="1">
    <citation type="submission" date="2018-09" db="EMBL/GenBank/DDBJ databases">
        <title>Cohnella cavernae sp. nov., isolated from a karst cave.</title>
        <authorList>
            <person name="Zhu H."/>
        </authorList>
    </citation>
    <scope>NUCLEOTIDE SEQUENCE [LARGE SCALE GENOMIC DNA]</scope>
    <source>
        <strain evidence="8 9">K2E09-144</strain>
    </source>
</reference>
<dbReference type="InterPro" id="IPR006119">
    <property type="entry name" value="Resolv_N"/>
</dbReference>
<evidence type="ECO:0000256" key="1">
    <source>
        <dbReference type="ARBA" id="ARBA00022908"/>
    </source>
</evidence>
<dbReference type="SUPFAM" id="SSF53041">
    <property type="entry name" value="Resolvase-like"/>
    <property type="match status" value="1"/>
</dbReference>
<dbReference type="Gene3D" id="3.40.50.1390">
    <property type="entry name" value="Resolvase, N-terminal catalytic domain"/>
    <property type="match status" value="1"/>
</dbReference>